<dbReference type="Pfam" id="PF04205">
    <property type="entry name" value="FMN_bind"/>
    <property type="match status" value="1"/>
</dbReference>
<feature type="transmembrane region" description="Helical" evidence="1">
    <location>
        <begin position="198"/>
        <end position="217"/>
    </location>
</feature>
<name>J9H317_9ZZZZ</name>
<feature type="transmembrane region" description="Helical" evidence="1">
    <location>
        <begin position="322"/>
        <end position="341"/>
    </location>
</feature>
<proteinExistence type="predicted"/>
<feature type="transmembrane region" description="Helical" evidence="1">
    <location>
        <begin position="347"/>
        <end position="368"/>
    </location>
</feature>
<feature type="transmembrane region" description="Helical" evidence="1">
    <location>
        <begin position="229"/>
        <end position="254"/>
    </location>
</feature>
<organism evidence="3">
    <name type="scientific">gut metagenome</name>
    <dbReference type="NCBI Taxonomy" id="749906"/>
    <lineage>
        <taxon>unclassified sequences</taxon>
        <taxon>metagenomes</taxon>
        <taxon>organismal metagenomes</taxon>
    </lineage>
</organism>
<sequence length="394" mass="42818">MIKHCIPVIERLFSLLVVFLLLSATVMWSGRFWGKDWLTAAQQPGISLVGQSSPVLPAPNVLAQLGLESTQLTPSDSAAWHIEVAGESAGYLVASAPLAPKVTGFSGATPVYVWLDNEMTIRDIVPGEHAETPDFFQRAAAKVFGQLKGLSAAKALEQEVDGATGATYSSLALTENVKAVLATYGEGAALQRQEPAIGWGRLLAMIAVVLAGILVAWRFRGNLGLRVTVLVLNVGVTGFWCGQFLSLTLLRGWLTNGIDVWLYLPTLILLGVALIMPYFGFRNHYCTWTCPFGSLQELAYRFPVPKLKLSSRAYRIMRQVRLVLLLSLLALLWMGYGLFLLDYEPFSAFLLTAAAPAVMGMAGGIVLLSLFVPQPWCRCCCPIGALLNLAEQDK</sequence>
<keyword evidence="1" id="KW-1133">Transmembrane helix</keyword>
<keyword evidence="1" id="KW-0812">Transmembrane</keyword>
<feature type="transmembrane region" description="Helical" evidence="1">
    <location>
        <begin position="260"/>
        <end position="279"/>
    </location>
</feature>
<dbReference type="SMART" id="SM00900">
    <property type="entry name" value="FMN_bind"/>
    <property type="match status" value="1"/>
</dbReference>
<evidence type="ECO:0000256" key="1">
    <source>
        <dbReference type="SAM" id="Phobius"/>
    </source>
</evidence>
<evidence type="ECO:0000313" key="3">
    <source>
        <dbReference type="EMBL" id="EJX10323.1"/>
    </source>
</evidence>
<dbReference type="GO" id="GO:0016020">
    <property type="term" value="C:membrane"/>
    <property type="evidence" value="ECO:0007669"/>
    <property type="project" value="InterPro"/>
</dbReference>
<evidence type="ECO:0000259" key="2">
    <source>
        <dbReference type="SMART" id="SM00900"/>
    </source>
</evidence>
<dbReference type="Pfam" id="PF12801">
    <property type="entry name" value="Fer4_5"/>
    <property type="match status" value="2"/>
</dbReference>
<keyword evidence="1" id="KW-0472">Membrane</keyword>
<accession>J9H317</accession>
<gene>
    <name evidence="3" type="ORF">EVA_01474</name>
</gene>
<dbReference type="AlphaFoldDB" id="J9H317"/>
<protein>
    <submittedName>
        <fullName evidence="3">Membrane bound regulatory protein</fullName>
    </submittedName>
</protein>
<reference evidence="3" key="1">
    <citation type="journal article" date="2012" name="PLoS ONE">
        <title>Gene sets for utilization of primary and secondary nutrition supplies in the distal gut of endangered iberian lynx.</title>
        <authorList>
            <person name="Alcaide M."/>
            <person name="Messina E."/>
            <person name="Richter M."/>
            <person name="Bargiela R."/>
            <person name="Peplies J."/>
            <person name="Huws S.A."/>
            <person name="Newbold C.J."/>
            <person name="Golyshin P.N."/>
            <person name="Simon M.A."/>
            <person name="Lopez G."/>
            <person name="Yakimov M.M."/>
            <person name="Ferrer M."/>
        </authorList>
    </citation>
    <scope>NUCLEOTIDE SEQUENCE</scope>
</reference>
<dbReference type="InterPro" id="IPR017896">
    <property type="entry name" value="4Fe4S_Fe-S-bd"/>
</dbReference>
<dbReference type="EMBL" id="AMCI01000207">
    <property type="protein sequence ID" value="EJX10323.1"/>
    <property type="molecule type" value="Genomic_DNA"/>
</dbReference>
<feature type="domain" description="FMN-binding" evidence="2">
    <location>
        <begin position="104"/>
        <end position="184"/>
    </location>
</feature>
<comment type="caution">
    <text evidence="3">The sequence shown here is derived from an EMBL/GenBank/DDBJ whole genome shotgun (WGS) entry which is preliminary data.</text>
</comment>
<dbReference type="GO" id="GO:0010181">
    <property type="term" value="F:FMN binding"/>
    <property type="evidence" value="ECO:0007669"/>
    <property type="project" value="InterPro"/>
</dbReference>
<dbReference type="InterPro" id="IPR007329">
    <property type="entry name" value="FMN-bd"/>
</dbReference>